<accession>A0A2S1KQ42</accession>
<reference evidence="1 2" key="1">
    <citation type="submission" date="2017-04" db="EMBL/GenBank/DDBJ databases">
        <title>Weissella cibaria strain m2 complete genome.</title>
        <authorList>
            <person name="Pan Q."/>
            <person name="Tan M."/>
            <person name="Yao F."/>
            <person name="Su S."/>
        </authorList>
    </citation>
    <scope>NUCLEOTIDE SEQUENCE [LARGE SCALE GENOMIC DNA]</scope>
    <source>
        <strain evidence="1 2">M2</strain>
    </source>
</reference>
<evidence type="ECO:0000313" key="2">
    <source>
        <dbReference type="Proteomes" id="UP000244870"/>
    </source>
</evidence>
<evidence type="ECO:0000313" key="1">
    <source>
        <dbReference type="EMBL" id="AWF95118.1"/>
    </source>
</evidence>
<dbReference type="AlphaFoldDB" id="A0A2S1KQ42"/>
<dbReference type="EMBL" id="CP020928">
    <property type="protein sequence ID" value="AWF95118.1"/>
    <property type="molecule type" value="Genomic_DNA"/>
</dbReference>
<sequence length="170" mass="19794">MGIKKVELYELSNHAEQQLQYRFKTLKNNWRNWLTQFNMDAELVKMQNDGTQVWHSGEVGMVINPHSKVIVTVYHIFSNDFPDELKTDLAEAAQRLKMEHISAFSNGVYRDSTKFAYMAFDTSEEDADNFYKMTVERIRDLEQKADESIKYIEGLNQLIVLKDDVADSAD</sequence>
<name>A0A2S1KQ42_9LACO</name>
<dbReference type="Proteomes" id="UP000244870">
    <property type="component" value="Chromosome"/>
</dbReference>
<proteinExistence type="predicted"/>
<dbReference type="RefSeq" id="WP_108730129.1">
    <property type="nucleotide sequence ID" value="NZ_CP020928.1"/>
</dbReference>
<organism evidence="1 2">
    <name type="scientific">Weissella cibaria</name>
    <dbReference type="NCBI Taxonomy" id="137591"/>
    <lineage>
        <taxon>Bacteria</taxon>
        <taxon>Bacillati</taxon>
        <taxon>Bacillota</taxon>
        <taxon>Bacilli</taxon>
        <taxon>Lactobacillales</taxon>
        <taxon>Lactobacillaceae</taxon>
        <taxon>Weissella</taxon>
    </lineage>
</organism>
<protein>
    <submittedName>
        <fullName evidence="1">Uncharacterized protein</fullName>
    </submittedName>
</protein>
<gene>
    <name evidence="1" type="ORF">B6254_0708</name>
</gene>